<proteinExistence type="predicted"/>
<name>A0A317STC0_9PEZI</name>
<evidence type="ECO:0000256" key="1">
    <source>
        <dbReference type="SAM" id="MobiDB-lite"/>
    </source>
</evidence>
<comment type="caution">
    <text evidence="2">The sequence shown here is derived from an EMBL/GenBank/DDBJ whole genome shotgun (WGS) entry which is preliminary data.</text>
</comment>
<feature type="region of interest" description="Disordered" evidence="1">
    <location>
        <begin position="1"/>
        <end position="38"/>
    </location>
</feature>
<accession>A0A317STC0</accession>
<protein>
    <submittedName>
        <fullName evidence="2">Uncharacterized protein</fullName>
    </submittedName>
</protein>
<reference evidence="2 3" key="1">
    <citation type="submission" date="2018-03" db="EMBL/GenBank/DDBJ databases">
        <title>Genomes of Pezizomycetes fungi and the evolution of truffles.</title>
        <authorList>
            <person name="Murat C."/>
            <person name="Payen T."/>
            <person name="Noel B."/>
            <person name="Kuo A."/>
            <person name="Martin F.M."/>
        </authorList>
    </citation>
    <scope>NUCLEOTIDE SEQUENCE [LARGE SCALE GENOMIC DNA]</scope>
    <source>
        <strain evidence="2">091103-1</strain>
    </source>
</reference>
<dbReference type="AlphaFoldDB" id="A0A317STC0"/>
<feature type="compositionally biased region" description="Basic residues" evidence="1">
    <location>
        <begin position="1"/>
        <end position="12"/>
    </location>
</feature>
<gene>
    <name evidence="2" type="ORF">C7212DRAFT_314957</name>
</gene>
<evidence type="ECO:0000313" key="2">
    <source>
        <dbReference type="EMBL" id="PWW77643.1"/>
    </source>
</evidence>
<evidence type="ECO:0000313" key="3">
    <source>
        <dbReference type="Proteomes" id="UP000246991"/>
    </source>
</evidence>
<dbReference type="EMBL" id="PYWC01000021">
    <property type="protein sequence ID" value="PWW77643.1"/>
    <property type="molecule type" value="Genomic_DNA"/>
</dbReference>
<organism evidence="2 3">
    <name type="scientific">Tuber magnatum</name>
    <name type="common">white Piedmont truffle</name>
    <dbReference type="NCBI Taxonomy" id="42249"/>
    <lineage>
        <taxon>Eukaryota</taxon>
        <taxon>Fungi</taxon>
        <taxon>Dikarya</taxon>
        <taxon>Ascomycota</taxon>
        <taxon>Pezizomycotina</taxon>
        <taxon>Pezizomycetes</taxon>
        <taxon>Pezizales</taxon>
        <taxon>Tuberaceae</taxon>
        <taxon>Tuber</taxon>
    </lineage>
</organism>
<keyword evidence="3" id="KW-1185">Reference proteome</keyword>
<dbReference type="Proteomes" id="UP000246991">
    <property type="component" value="Unassembled WGS sequence"/>
</dbReference>
<sequence length="63" mass="7412">MRGKERTHRIHHTVPTNRTESVGHRRRPQYCSTVPNTKGKEKKELPFYRASDPMCGTRVLEYS</sequence>